<dbReference type="FunFam" id="3.40.50.720:FF:000905">
    <property type="entry name" value="Oxidoreductase, short chain dehydrogenase/reductase family, putative"/>
    <property type="match status" value="1"/>
</dbReference>
<dbReference type="EMBL" id="NAJM01000029">
    <property type="protein sequence ID" value="RVX69532.1"/>
    <property type="molecule type" value="Genomic_DNA"/>
</dbReference>
<gene>
    <name evidence="4" type="ORF">B0A52_06596</name>
</gene>
<evidence type="ECO:0000313" key="5">
    <source>
        <dbReference type="Proteomes" id="UP000288859"/>
    </source>
</evidence>
<comment type="similarity">
    <text evidence="1 3">Belongs to the short-chain dehydrogenases/reductases (SDR) family.</text>
</comment>
<evidence type="ECO:0000256" key="2">
    <source>
        <dbReference type="ARBA" id="ARBA00023002"/>
    </source>
</evidence>
<dbReference type="GO" id="GO:0016491">
    <property type="term" value="F:oxidoreductase activity"/>
    <property type="evidence" value="ECO:0007669"/>
    <property type="project" value="UniProtKB-KW"/>
</dbReference>
<dbReference type="Proteomes" id="UP000288859">
    <property type="component" value="Unassembled WGS sequence"/>
</dbReference>
<comment type="caution">
    <text evidence="4">The sequence shown here is derived from an EMBL/GenBank/DDBJ whole genome shotgun (WGS) entry which is preliminary data.</text>
</comment>
<organism evidence="4 5">
    <name type="scientific">Exophiala mesophila</name>
    <name type="common">Black yeast-like fungus</name>
    <dbReference type="NCBI Taxonomy" id="212818"/>
    <lineage>
        <taxon>Eukaryota</taxon>
        <taxon>Fungi</taxon>
        <taxon>Dikarya</taxon>
        <taxon>Ascomycota</taxon>
        <taxon>Pezizomycotina</taxon>
        <taxon>Eurotiomycetes</taxon>
        <taxon>Chaetothyriomycetidae</taxon>
        <taxon>Chaetothyriales</taxon>
        <taxon>Herpotrichiellaceae</taxon>
        <taxon>Exophiala</taxon>
    </lineage>
</organism>
<reference evidence="4 5" key="1">
    <citation type="submission" date="2017-03" db="EMBL/GenBank/DDBJ databases">
        <title>Genomes of endolithic fungi from Antarctica.</title>
        <authorList>
            <person name="Coleine C."/>
            <person name="Masonjones S."/>
            <person name="Stajich J.E."/>
        </authorList>
    </citation>
    <scope>NUCLEOTIDE SEQUENCE [LARGE SCALE GENOMIC DNA]</scope>
    <source>
        <strain evidence="4 5">CCFEE 6314</strain>
    </source>
</reference>
<dbReference type="InterPro" id="IPR002347">
    <property type="entry name" value="SDR_fam"/>
</dbReference>
<evidence type="ECO:0000313" key="4">
    <source>
        <dbReference type="EMBL" id="RVX69532.1"/>
    </source>
</evidence>
<evidence type="ECO:0000256" key="1">
    <source>
        <dbReference type="ARBA" id="ARBA00006484"/>
    </source>
</evidence>
<evidence type="ECO:0000256" key="3">
    <source>
        <dbReference type="RuleBase" id="RU000363"/>
    </source>
</evidence>
<dbReference type="OrthoDB" id="1933717at2759"/>
<dbReference type="SUPFAM" id="SSF51735">
    <property type="entry name" value="NAD(P)-binding Rossmann-fold domains"/>
    <property type="match status" value="1"/>
</dbReference>
<proteinExistence type="inferred from homology"/>
<dbReference type="CDD" id="cd05233">
    <property type="entry name" value="SDR_c"/>
    <property type="match status" value="1"/>
</dbReference>
<sequence>MEEILKAAGIWFIPKLHHDTYPFIDSSRADLSGKSVLISGASKGIGRATAISFAKGGASKIAILARSDLSAVNQELLDAAKKAGRAEPKILQLKADVCNRAEVEQAAQKVAAEFGTLDILINNAGYLESFLPMAETDPDEWWYTFEINVKGVYLMTRSFLPLVLKSQDKTIVSISSVGAHLTTPGASSYQTTKTVLLRLNDFLQAEYGDQGLLAYGIHPGGVATELAKTMPEYLHASLTDTPELAGDTLVFLTQERREWLADRYLMVNWDMQEFFDRKDEIVQKDLLKVRIRL</sequence>
<keyword evidence="2" id="KW-0560">Oxidoreductase</keyword>
<dbReference type="PANTHER" id="PTHR42901:SF1">
    <property type="entry name" value="ALCOHOL DEHYDROGENASE"/>
    <property type="match status" value="1"/>
</dbReference>
<dbReference type="Pfam" id="PF00106">
    <property type="entry name" value="adh_short"/>
    <property type="match status" value="1"/>
</dbReference>
<dbReference type="PANTHER" id="PTHR42901">
    <property type="entry name" value="ALCOHOL DEHYDROGENASE"/>
    <property type="match status" value="1"/>
</dbReference>
<protein>
    <submittedName>
        <fullName evidence="4">Uncharacterized protein</fullName>
    </submittedName>
</protein>
<dbReference type="VEuPathDB" id="FungiDB:PV10_05509"/>
<name>A0A438N1H0_EXOME</name>
<accession>A0A438N1H0</accession>
<dbReference type="PRINTS" id="PR00081">
    <property type="entry name" value="GDHRDH"/>
</dbReference>
<dbReference type="PRINTS" id="PR00080">
    <property type="entry name" value="SDRFAMILY"/>
</dbReference>
<dbReference type="AlphaFoldDB" id="A0A438N1H0"/>
<dbReference type="InterPro" id="IPR036291">
    <property type="entry name" value="NAD(P)-bd_dom_sf"/>
</dbReference>
<dbReference type="Gene3D" id="3.40.50.720">
    <property type="entry name" value="NAD(P)-binding Rossmann-like Domain"/>
    <property type="match status" value="1"/>
</dbReference>